<evidence type="ECO:0000313" key="4">
    <source>
        <dbReference type="Proteomes" id="UP000515203"/>
    </source>
</evidence>
<evidence type="ECO:0000259" key="3">
    <source>
        <dbReference type="Pfam" id="PF14816"/>
    </source>
</evidence>
<dbReference type="InterPro" id="IPR026161">
    <property type="entry name" value="FAM178"/>
</dbReference>
<dbReference type="Proteomes" id="UP000515203">
    <property type="component" value="Unplaced"/>
</dbReference>
<reference evidence="5" key="1">
    <citation type="submission" date="2025-08" db="UniProtKB">
        <authorList>
            <consortium name="RefSeq"/>
        </authorList>
    </citation>
    <scope>IDENTIFICATION</scope>
</reference>
<feature type="compositionally biased region" description="Pro residues" evidence="2">
    <location>
        <begin position="12"/>
        <end position="27"/>
    </location>
</feature>
<protein>
    <submittedName>
        <fullName evidence="5">Protein FAM178B</fullName>
    </submittedName>
</protein>
<dbReference type="PANTHER" id="PTHR16046:SF11">
    <property type="entry name" value="PROTEIN FAM178B"/>
    <property type="match status" value="1"/>
</dbReference>
<feature type="domain" description="Coiled-coil SMC6 And NSE5 INteracting (CANIN)" evidence="3">
    <location>
        <begin position="89"/>
        <end position="211"/>
    </location>
</feature>
<dbReference type="Pfam" id="PF14816">
    <property type="entry name" value="CANIN"/>
    <property type="match status" value="2"/>
</dbReference>
<accession>A0A6P6EM74</accession>
<dbReference type="CTD" id="51252"/>
<dbReference type="PANTHER" id="PTHR16046">
    <property type="entry name" value="SMC5-SMC6 COMPLEX LOCALIZATION FACTOR 2"/>
    <property type="match status" value="1"/>
</dbReference>
<keyword evidence="4" id="KW-1185">Reference proteome</keyword>
<organism evidence="4 5">
    <name type="scientific">Octodon degus</name>
    <name type="common">Degu</name>
    <name type="synonym">Sciurus degus</name>
    <dbReference type="NCBI Taxonomy" id="10160"/>
    <lineage>
        <taxon>Eukaryota</taxon>
        <taxon>Metazoa</taxon>
        <taxon>Chordata</taxon>
        <taxon>Craniata</taxon>
        <taxon>Vertebrata</taxon>
        <taxon>Euteleostomi</taxon>
        <taxon>Mammalia</taxon>
        <taxon>Eutheria</taxon>
        <taxon>Euarchontoglires</taxon>
        <taxon>Glires</taxon>
        <taxon>Rodentia</taxon>
        <taxon>Hystricomorpha</taxon>
        <taxon>Octodontidae</taxon>
        <taxon>Octodon</taxon>
    </lineage>
</organism>
<proteinExistence type="inferred from homology"/>
<evidence type="ECO:0000256" key="1">
    <source>
        <dbReference type="ARBA" id="ARBA00010311"/>
    </source>
</evidence>
<dbReference type="FunCoup" id="A0A6P6EM74">
    <property type="interactions" value="1"/>
</dbReference>
<gene>
    <name evidence="5" type="primary">Fam178b</name>
</gene>
<dbReference type="GeneID" id="101573858"/>
<dbReference type="InParanoid" id="A0A6P6EM74"/>
<dbReference type="InterPro" id="IPR044276">
    <property type="entry name" value="CANIN_dom"/>
</dbReference>
<dbReference type="OrthoDB" id="6158547at2759"/>
<name>A0A6P6EM74_OCTDE</name>
<feature type="region of interest" description="Disordered" evidence="2">
    <location>
        <begin position="1"/>
        <end position="54"/>
    </location>
</feature>
<feature type="region of interest" description="Disordered" evidence="2">
    <location>
        <begin position="219"/>
        <end position="240"/>
    </location>
</feature>
<evidence type="ECO:0000256" key="2">
    <source>
        <dbReference type="SAM" id="MobiDB-lite"/>
    </source>
</evidence>
<comment type="similarity">
    <text evidence="1">Belongs to the FAM178 family.</text>
</comment>
<feature type="domain" description="Coiled-coil SMC6 And NSE5 INteracting (CANIN)" evidence="3">
    <location>
        <begin position="242"/>
        <end position="415"/>
    </location>
</feature>
<dbReference type="AlphaFoldDB" id="A0A6P6EM74"/>
<dbReference type="RefSeq" id="XP_023573137.1">
    <property type="nucleotide sequence ID" value="XM_023717369.1"/>
</dbReference>
<feature type="compositionally biased region" description="Basic and acidic residues" evidence="2">
    <location>
        <begin position="41"/>
        <end position="52"/>
    </location>
</feature>
<sequence length="554" mass="62221">MEISGDPFPSDWSPPPIEFLNPRPPPSLLDAQGQRGGAETLSKEPELPKADPDLPEDLVFSLATERQQVANPEPGAHGLNSKNYINSLDALLREKWLLVEKFSVSQQDIPQVYPGECVFLPRLCPLPCFLDVSQMNPHNALEDLFLNGPPSQQLFFLRSGILSNLYLHSARASPVPLLQWLFKLLAWPLDMSSRAFALLWDLSVDDLFRQSGNIYSTGELGPQGGHAKPQLPASPIHSTGPADEDVRPWCPMLQEVVELFHSLGAHSPNTDLGPCSRTQDSEANEPQHRPLEVALDTSLGHIYKFLTLCVYARPGAYTDASLLSLIELLCCTSLDTGLRLLPKTNLQQLLLHLLECIREWPGKLQRLCSALSWLSNHHHNLQAIVQLFPDVTPRGRQLRSQLSLAVIARMLGQEEALPLWKEKSQLSLLSRLLGLMKPSALRQHLGFQTSVPCQEQQLKARAELDHKVCYLCHSLLTLAGVVVNSQDVTPEHWGELQLLCMQLDHHICTHIRESPQAMHRTRLKDLATQTYIRWQELSARCQPKVSYFSPWKDI</sequence>
<evidence type="ECO:0000313" key="5">
    <source>
        <dbReference type="RefSeq" id="XP_023573137.1"/>
    </source>
</evidence>